<evidence type="ECO:0000313" key="2">
    <source>
        <dbReference type="EMBL" id="KAL0402636.1"/>
    </source>
</evidence>
<sequence>MLFSRDDLPSIYILMECLKEFRDVSGLAVNTSKSSIFRAGIENNELHGILTRIDFARGEMPVRYLGIPLAAQRFSISDYSLLMDQIANCISKWVPKSLLFAGWLELIHSVIQGVECFLLQIFPLPAMVVEKIHLVCRNFLWNSRRAPIALEEICHPKEEGGLGIRHIQSWNVALLARILWNIHRKEDTLWVQWVNGVYLKGGEKLKISHLLFANGLMLFSRIEFARGEMLVRYLGIPLAAKRLSITDYSPFVDQIASCISKWTAKCLSFAAAVIEKIHRLCRVFLLNSKKAPLAWEEICHPKEEGELGIWRIQSWNVALLARVLWNIHHKVDTLWIKWVNEVYFRGVLLWDWQPKKSDSPLLRRLADNRDRVVTAFSSSEAAVQHMAKWSNIKGLETSKAYEHFSSKLARQPWKAVIWKAFILPKYSFILWLGPRERLATRDRLAFLQRKQHAHCASTPTNWLNTSSLSANSVILFARISGNGLASTTVCQHFSVRSSGSRKGRQVAKQAAVVGISAFALATTMAKAKKNKHLVEAADRSTKASDQPSFAPILVQATAADPAPVFDKVIATVGQPVTTTAQPSNAPVSIKETAKPADITKVGSLNFHGFISDLEASPFAAKKEASTVLTSNISGPLSEEALPGKAGKIEAAGAKKTPFVGLLG</sequence>
<dbReference type="InterPro" id="IPR026960">
    <property type="entry name" value="RVT-Znf"/>
</dbReference>
<accession>A0AAW2TD19</accession>
<proteinExistence type="predicted"/>
<dbReference type="AlphaFoldDB" id="A0AAW2TD19"/>
<dbReference type="PANTHER" id="PTHR33116:SF80">
    <property type="entry name" value="REVERSE TRANSCRIPTASE ZINC-BINDING DOMAIN-CONTAINING PROTEIN"/>
    <property type="match status" value="1"/>
</dbReference>
<name>A0AAW2TD19_9LAMI</name>
<dbReference type="Pfam" id="PF13966">
    <property type="entry name" value="zf-RVT"/>
    <property type="match status" value="1"/>
</dbReference>
<gene>
    <name evidence="2" type="ORF">Slati_4293500</name>
</gene>
<feature type="domain" description="Reverse transcriptase zinc-binding" evidence="1">
    <location>
        <begin position="397"/>
        <end position="456"/>
    </location>
</feature>
<evidence type="ECO:0000259" key="1">
    <source>
        <dbReference type="Pfam" id="PF13966"/>
    </source>
</evidence>
<dbReference type="EMBL" id="JACGWN010000015">
    <property type="protein sequence ID" value="KAL0402636.1"/>
    <property type="molecule type" value="Genomic_DNA"/>
</dbReference>
<reference evidence="2" key="1">
    <citation type="submission" date="2020-06" db="EMBL/GenBank/DDBJ databases">
        <authorList>
            <person name="Li T."/>
            <person name="Hu X."/>
            <person name="Zhang T."/>
            <person name="Song X."/>
            <person name="Zhang H."/>
            <person name="Dai N."/>
            <person name="Sheng W."/>
            <person name="Hou X."/>
            <person name="Wei L."/>
        </authorList>
    </citation>
    <scope>NUCLEOTIDE SEQUENCE</scope>
    <source>
        <strain evidence="2">KEN1</strain>
        <tissue evidence="2">Leaf</tissue>
    </source>
</reference>
<organism evidence="2">
    <name type="scientific">Sesamum latifolium</name>
    <dbReference type="NCBI Taxonomy" id="2727402"/>
    <lineage>
        <taxon>Eukaryota</taxon>
        <taxon>Viridiplantae</taxon>
        <taxon>Streptophyta</taxon>
        <taxon>Embryophyta</taxon>
        <taxon>Tracheophyta</taxon>
        <taxon>Spermatophyta</taxon>
        <taxon>Magnoliopsida</taxon>
        <taxon>eudicotyledons</taxon>
        <taxon>Gunneridae</taxon>
        <taxon>Pentapetalae</taxon>
        <taxon>asterids</taxon>
        <taxon>lamiids</taxon>
        <taxon>Lamiales</taxon>
        <taxon>Pedaliaceae</taxon>
        <taxon>Sesamum</taxon>
    </lineage>
</organism>
<reference evidence="2" key="2">
    <citation type="journal article" date="2024" name="Plant">
        <title>Genomic evolution and insights into agronomic trait innovations of Sesamum species.</title>
        <authorList>
            <person name="Miao H."/>
            <person name="Wang L."/>
            <person name="Qu L."/>
            <person name="Liu H."/>
            <person name="Sun Y."/>
            <person name="Le M."/>
            <person name="Wang Q."/>
            <person name="Wei S."/>
            <person name="Zheng Y."/>
            <person name="Lin W."/>
            <person name="Duan Y."/>
            <person name="Cao H."/>
            <person name="Xiong S."/>
            <person name="Wang X."/>
            <person name="Wei L."/>
            <person name="Li C."/>
            <person name="Ma Q."/>
            <person name="Ju M."/>
            <person name="Zhao R."/>
            <person name="Li G."/>
            <person name="Mu C."/>
            <person name="Tian Q."/>
            <person name="Mei H."/>
            <person name="Zhang T."/>
            <person name="Gao T."/>
            <person name="Zhang H."/>
        </authorList>
    </citation>
    <scope>NUCLEOTIDE SEQUENCE</scope>
    <source>
        <strain evidence="2">KEN1</strain>
    </source>
</reference>
<dbReference type="PANTHER" id="PTHR33116">
    <property type="entry name" value="REVERSE TRANSCRIPTASE ZINC-BINDING DOMAIN-CONTAINING PROTEIN-RELATED-RELATED"/>
    <property type="match status" value="1"/>
</dbReference>
<comment type="caution">
    <text evidence="2">The sequence shown here is derived from an EMBL/GenBank/DDBJ whole genome shotgun (WGS) entry which is preliminary data.</text>
</comment>
<protein>
    <recommendedName>
        <fullName evidence="1">Reverse transcriptase zinc-binding domain-containing protein</fullName>
    </recommendedName>
</protein>